<dbReference type="GO" id="GO:0005524">
    <property type="term" value="F:ATP binding"/>
    <property type="evidence" value="ECO:0007669"/>
    <property type="project" value="UniProtKB-KW"/>
</dbReference>
<feature type="active site" evidence="1">
    <location>
        <position position="342"/>
    </location>
</feature>
<dbReference type="OrthoDB" id="9813719at2"/>
<evidence type="ECO:0000256" key="2">
    <source>
        <dbReference type="PIRSR" id="PIRSR640198-2"/>
    </source>
</evidence>
<dbReference type="Gene3D" id="1.10.3290.10">
    <property type="entry name" value="Fido-like domain"/>
    <property type="match status" value="1"/>
</dbReference>
<evidence type="ECO:0000256" key="1">
    <source>
        <dbReference type="PIRSR" id="PIRSR640198-1"/>
    </source>
</evidence>
<feature type="binding site" evidence="2">
    <location>
        <begin position="346"/>
        <end position="353"/>
    </location>
    <ligand>
        <name>ATP</name>
        <dbReference type="ChEBI" id="CHEBI:30616"/>
    </ligand>
</feature>
<protein>
    <submittedName>
        <fullName evidence="5">Cell filamentation protein Fic</fullName>
    </submittedName>
</protein>
<feature type="transmembrane region" description="Helical" evidence="3">
    <location>
        <begin position="324"/>
        <end position="345"/>
    </location>
</feature>
<dbReference type="RefSeq" id="WP_157111118.1">
    <property type="nucleotide sequence ID" value="NZ_CP008743.1"/>
</dbReference>
<keyword evidence="3" id="KW-0472">Membrane</keyword>
<name>A0A1W6N3Q2_9PROT</name>
<accession>A0A1W6N3Q2</accession>
<keyword evidence="2" id="KW-0547">Nucleotide-binding</keyword>
<dbReference type="InterPro" id="IPR040198">
    <property type="entry name" value="Fido_containing"/>
</dbReference>
<dbReference type="Proteomes" id="UP000237351">
    <property type="component" value="Chromosome"/>
</dbReference>
<dbReference type="InterPro" id="IPR036597">
    <property type="entry name" value="Fido-like_dom_sf"/>
</dbReference>
<dbReference type="SUPFAM" id="SSF140931">
    <property type="entry name" value="Fic-like"/>
    <property type="match status" value="1"/>
</dbReference>
<keyword evidence="3" id="KW-0812">Transmembrane</keyword>
<dbReference type="PANTHER" id="PTHR13504">
    <property type="entry name" value="FIDO DOMAIN-CONTAINING PROTEIN DDB_G0283145"/>
    <property type="match status" value="1"/>
</dbReference>
<dbReference type="AlphaFoldDB" id="A0A1W6N3Q2"/>
<dbReference type="Pfam" id="PF02661">
    <property type="entry name" value="Fic"/>
    <property type="match status" value="1"/>
</dbReference>
<dbReference type="InterPro" id="IPR003812">
    <property type="entry name" value="Fido"/>
</dbReference>
<reference evidence="5 6" key="1">
    <citation type="submission" date="2014-06" db="EMBL/GenBank/DDBJ databases">
        <title>The genome of the endonuclear symbiont Nucleicultrix amoebiphila.</title>
        <authorList>
            <person name="Schulz F."/>
            <person name="Horn M."/>
        </authorList>
    </citation>
    <scope>NUCLEOTIDE SEQUENCE [LARGE SCALE GENOMIC DNA]</scope>
    <source>
        <strain evidence="5 6">FS5</strain>
    </source>
</reference>
<evidence type="ECO:0000259" key="4">
    <source>
        <dbReference type="PROSITE" id="PS51459"/>
    </source>
</evidence>
<dbReference type="KEGG" id="naf:GQ61_02570"/>
<sequence>MEIDNYKRFSHPVSIFHGRALPTMDGSLAGYAALVHAYDLKTPLPEHLCFISRQHKRYKVEGWEVYTLRHKPKPSLVGHLTFALKYEGIDLAILNTLFQKIQPTELEGWVKSEPNSRYSRRVWFLYEWLTGKKLNIPDIERGNFFAVVDIKLQFGGASELSKRHRVNNNLPGTQDFCPLVRRTEKLQHFLDLNLSETAYTKTGNIHPDVLSRAAAFLLLKDSRASFAIEGETPPHSRTERWGRAIAQAGFVPLSLEELLRLQEIVIEDKRFVKLGLREEGGFIGVHERSTQRPLPDHISARWQDLSILMKGMIDSYQKLNKKGLIDAPILAAVIAFGFVFIHPFVDGNGRIHRYLIHHVLADLDFTPKEIVFPVSTVILKRIDDYRRVLESYSRPRLEFIDWRPTENGNVEILNETIDLYRYFDATKMAEFLYECIQETIEKILPEEINYLEMYDQMKKNINELFDMPDHLADLLIHFLEQNQGKLSKRAREKEFKALSKKECQQLEELYAKVFKDTD</sequence>
<feature type="domain" description="Fido" evidence="4">
    <location>
        <begin position="253"/>
        <end position="405"/>
    </location>
</feature>
<evidence type="ECO:0000313" key="5">
    <source>
        <dbReference type="EMBL" id="ARN84391.1"/>
    </source>
</evidence>
<proteinExistence type="predicted"/>
<organism evidence="5 6">
    <name type="scientific">Candidatus Nucleicultrix amoebiphila FS5</name>
    <dbReference type="NCBI Taxonomy" id="1414854"/>
    <lineage>
        <taxon>Bacteria</taxon>
        <taxon>Pseudomonadati</taxon>
        <taxon>Pseudomonadota</taxon>
        <taxon>Alphaproteobacteria</taxon>
        <taxon>Holosporales</taxon>
        <taxon>Candidatus Nucleicultricaceae</taxon>
        <taxon>Candidatus Nucleicultrix</taxon>
    </lineage>
</organism>
<dbReference type="PROSITE" id="PS51459">
    <property type="entry name" value="FIDO"/>
    <property type="match status" value="1"/>
</dbReference>
<dbReference type="EMBL" id="CP008743">
    <property type="protein sequence ID" value="ARN84391.1"/>
    <property type="molecule type" value="Genomic_DNA"/>
</dbReference>
<evidence type="ECO:0000313" key="6">
    <source>
        <dbReference type="Proteomes" id="UP000237351"/>
    </source>
</evidence>
<keyword evidence="3" id="KW-1133">Transmembrane helix</keyword>
<dbReference type="PANTHER" id="PTHR13504:SF38">
    <property type="entry name" value="FIDO DOMAIN-CONTAINING PROTEIN"/>
    <property type="match status" value="1"/>
</dbReference>
<keyword evidence="2" id="KW-0067">ATP-binding</keyword>
<evidence type="ECO:0000256" key="3">
    <source>
        <dbReference type="SAM" id="Phobius"/>
    </source>
</evidence>
<keyword evidence="6" id="KW-1185">Reference proteome</keyword>
<gene>
    <name evidence="5" type="ORF">GQ61_02570</name>
</gene>